<keyword evidence="1" id="KW-1133">Transmembrane helix</keyword>
<dbReference type="Proteomes" id="UP000249402">
    <property type="component" value="Unassembled WGS sequence"/>
</dbReference>
<accession>A0A395GLV3</accession>
<dbReference type="EMBL" id="KZ824508">
    <property type="protein sequence ID" value="RAK95003.1"/>
    <property type="molecule type" value="Genomic_DNA"/>
</dbReference>
<dbReference type="GeneID" id="37219855"/>
<evidence type="ECO:0000313" key="3">
    <source>
        <dbReference type="Proteomes" id="UP000249402"/>
    </source>
</evidence>
<gene>
    <name evidence="2" type="ORF">BO80DRAFT_290165</name>
</gene>
<reference evidence="2 3" key="1">
    <citation type="submission" date="2018-02" db="EMBL/GenBank/DDBJ databases">
        <title>The genomes of Aspergillus section Nigri reveals drivers in fungal speciation.</title>
        <authorList>
            <consortium name="DOE Joint Genome Institute"/>
            <person name="Vesth T.C."/>
            <person name="Nybo J."/>
            <person name="Theobald S."/>
            <person name="Brandl J."/>
            <person name="Frisvad J.C."/>
            <person name="Nielsen K.F."/>
            <person name="Lyhne E.K."/>
            <person name="Kogle M.E."/>
            <person name="Kuo A."/>
            <person name="Riley R."/>
            <person name="Clum A."/>
            <person name="Nolan M."/>
            <person name="Lipzen A."/>
            <person name="Salamov A."/>
            <person name="Henrissat B."/>
            <person name="Wiebenga A."/>
            <person name="De vries R.P."/>
            <person name="Grigoriev I.V."/>
            <person name="Mortensen U.H."/>
            <person name="Andersen M.R."/>
            <person name="Baker S.E."/>
        </authorList>
    </citation>
    <scope>NUCLEOTIDE SEQUENCE [LARGE SCALE GENOMIC DNA]</scope>
    <source>
        <strain evidence="2 3">CBS 121593</strain>
    </source>
</reference>
<sequence length="98" mass="11370">MPRSPDHPEPTLIFPNIFIMHALSFSWFCIIFFFGQIRPCGFATIAYWSSGRAVVALRSFYWLVPCLLFFYFYFFLFPGPREGGCGCGPRLRLSRVVD</sequence>
<dbReference type="AlphaFoldDB" id="A0A395GLV3"/>
<dbReference type="VEuPathDB" id="FungiDB:BO80DRAFT_290165"/>
<keyword evidence="1" id="KW-0812">Transmembrane</keyword>
<proteinExistence type="predicted"/>
<protein>
    <submittedName>
        <fullName evidence="2">Uncharacterized protein</fullName>
    </submittedName>
</protein>
<evidence type="ECO:0000313" key="2">
    <source>
        <dbReference type="EMBL" id="RAK95003.1"/>
    </source>
</evidence>
<keyword evidence="3" id="KW-1185">Reference proteome</keyword>
<evidence type="ECO:0000256" key="1">
    <source>
        <dbReference type="SAM" id="Phobius"/>
    </source>
</evidence>
<name>A0A395GLV3_9EURO</name>
<dbReference type="RefSeq" id="XP_025569331.1">
    <property type="nucleotide sequence ID" value="XM_025714990.1"/>
</dbReference>
<feature type="transmembrane region" description="Helical" evidence="1">
    <location>
        <begin position="12"/>
        <end position="34"/>
    </location>
</feature>
<keyword evidence="1" id="KW-0472">Membrane</keyword>
<organism evidence="2 3">
    <name type="scientific">Aspergillus ibericus CBS 121593</name>
    <dbReference type="NCBI Taxonomy" id="1448316"/>
    <lineage>
        <taxon>Eukaryota</taxon>
        <taxon>Fungi</taxon>
        <taxon>Dikarya</taxon>
        <taxon>Ascomycota</taxon>
        <taxon>Pezizomycotina</taxon>
        <taxon>Eurotiomycetes</taxon>
        <taxon>Eurotiomycetidae</taxon>
        <taxon>Eurotiales</taxon>
        <taxon>Aspergillaceae</taxon>
        <taxon>Aspergillus</taxon>
        <taxon>Aspergillus subgen. Circumdati</taxon>
    </lineage>
</organism>
<feature type="transmembrane region" description="Helical" evidence="1">
    <location>
        <begin position="55"/>
        <end position="74"/>
    </location>
</feature>